<dbReference type="EMBL" id="CM055738">
    <property type="protein sequence ID" value="KAJ8004949.1"/>
    <property type="molecule type" value="Genomic_DNA"/>
</dbReference>
<comment type="caution">
    <text evidence="1">The sequence shown here is derived from an EMBL/GenBank/DDBJ whole genome shotgun (WGS) entry which is preliminary data.</text>
</comment>
<proteinExistence type="predicted"/>
<name>A0ACC2GMJ1_DALPE</name>
<evidence type="ECO:0000313" key="1">
    <source>
        <dbReference type="EMBL" id="KAJ8004949.1"/>
    </source>
</evidence>
<gene>
    <name evidence="1" type="ORF">DPEC_G00141590</name>
</gene>
<dbReference type="Proteomes" id="UP001157502">
    <property type="component" value="Chromosome 11"/>
</dbReference>
<protein>
    <submittedName>
        <fullName evidence="1">Uncharacterized protein</fullName>
    </submittedName>
</protein>
<keyword evidence="2" id="KW-1185">Reference proteome</keyword>
<evidence type="ECO:0000313" key="2">
    <source>
        <dbReference type="Proteomes" id="UP001157502"/>
    </source>
</evidence>
<organism evidence="1 2">
    <name type="scientific">Dallia pectoralis</name>
    <name type="common">Alaska blackfish</name>
    <dbReference type="NCBI Taxonomy" id="75939"/>
    <lineage>
        <taxon>Eukaryota</taxon>
        <taxon>Metazoa</taxon>
        <taxon>Chordata</taxon>
        <taxon>Craniata</taxon>
        <taxon>Vertebrata</taxon>
        <taxon>Euteleostomi</taxon>
        <taxon>Actinopterygii</taxon>
        <taxon>Neopterygii</taxon>
        <taxon>Teleostei</taxon>
        <taxon>Protacanthopterygii</taxon>
        <taxon>Esociformes</taxon>
        <taxon>Umbridae</taxon>
        <taxon>Dallia</taxon>
    </lineage>
</organism>
<accession>A0ACC2GMJ1</accession>
<reference evidence="1" key="1">
    <citation type="submission" date="2021-05" db="EMBL/GenBank/DDBJ databases">
        <authorList>
            <person name="Pan Q."/>
            <person name="Jouanno E."/>
            <person name="Zahm M."/>
            <person name="Klopp C."/>
            <person name="Cabau C."/>
            <person name="Louis A."/>
            <person name="Berthelot C."/>
            <person name="Parey E."/>
            <person name="Roest Crollius H."/>
            <person name="Montfort J."/>
            <person name="Robinson-Rechavi M."/>
            <person name="Bouchez O."/>
            <person name="Lampietro C."/>
            <person name="Lopez Roques C."/>
            <person name="Donnadieu C."/>
            <person name="Postlethwait J."/>
            <person name="Bobe J."/>
            <person name="Dillon D."/>
            <person name="Chandos A."/>
            <person name="von Hippel F."/>
            <person name="Guiguen Y."/>
        </authorList>
    </citation>
    <scope>NUCLEOTIDE SEQUENCE</scope>
    <source>
        <strain evidence="1">YG-Jan2019</strain>
    </source>
</reference>
<sequence>MLFTCLSLKAKHLTSNNRVLFRQTSSFWDPFWSCGDCGSILRLSSIEEHFLLFSRNRKSNLKCLDQQRVRLVSVQEAAPPVRQWPPVRQDPRSDRGRRPAVARGLRVGLRRPPAAQGACGASTPRIHQGLKLGRCRCW</sequence>